<evidence type="ECO:0000256" key="1">
    <source>
        <dbReference type="PROSITE-ProRule" id="PRU00278"/>
    </source>
</evidence>
<dbReference type="Gene3D" id="1.10.4030.10">
    <property type="entry name" value="Porin chaperone SurA, peptide-binding domain"/>
    <property type="match status" value="1"/>
</dbReference>
<dbReference type="PANTHER" id="PTHR47245">
    <property type="entry name" value="PEPTIDYLPROLYL ISOMERASE"/>
    <property type="match status" value="1"/>
</dbReference>
<dbReference type="Gene3D" id="3.10.50.40">
    <property type="match status" value="1"/>
</dbReference>
<dbReference type="HOGENOM" id="CLU_034646_5_3_0"/>
<dbReference type="InParanoid" id="M1Z8H2"/>
<keyword evidence="1" id="KW-0697">Rotamase</keyword>
<dbReference type="InterPro" id="IPR046357">
    <property type="entry name" value="PPIase_dom_sf"/>
</dbReference>
<keyword evidence="2" id="KW-0732">Signal</keyword>
<evidence type="ECO:0000259" key="3">
    <source>
        <dbReference type="PROSITE" id="PS50198"/>
    </source>
</evidence>
<dbReference type="PROSITE" id="PS50198">
    <property type="entry name" value="PPIC_PPIASE_2"/>
    <property type="match status" value="1"/>
</dbReference>
<keyword evidence="5" id="KW-1185">Reference proteome</keyword>
<feature type="domain" description="PpiC" evidence="3">
    <location>
        <begin position="185"/>
        <end position="300"/>
    </location>
</feature>
<accession>M1Z8H2</accession>
<dbReference type="InterPro" id="IPR027304">
    <property type="entry name" value="Trigger_fact/SurA_dom_sf"/>
</dbReference>
<name>M1Z8H2_NITG3</name>
<dbReference type="GO" id="GO:0003755">
    <property type="term" value="F:peptidyl-prolyl cis-trans isomerase activity"/>
    <property type="evidence" value="ECO:0007669"/>
    <property type="project" value="UniProtKB-KW"/>
</dbReference>
<dbReference type="Pfam" id="PF00639">
    <property type="entry name" value="Rotamase"/>
    <property type="match status" value="1"/>
</dbReference>
<dbReference type="RefSeq" id="WP_005005627.1">
    <property type="nucleotide sequence ID" value="NZ_HG422173.1"/>
</dbReference>
<sequence length="350" mass="40039">MWVSLFRKWTVLAVLVWMVAALPAMAQPEYFEGDVTGDMNLPDVVARVNGVDLESKYIRFELNRMLKDREEAVPLDQRERLALDILDREINRELIFKEGGKSGFNVDAKLVSEQFSKLKENYESEEAFQKALEARGLTEEDIKKSIEVDLTANSLLRDQVKNKIVITDQQVEHFYEQRKNVFQRPEAYRAQHIFVPLIPVDVIETTPIEQLKADKEKYIAEARKKIETVYEKLKAGADFAELARTHSEDVGSAEKGGDLDFIYKGVFDPEIDEAVSRLKIGEVSGIVKSKYGFHILKLNETKPAEDVPLEEVKASIQNYLFTSEAEKVIARYIDSLRKKADIQVFYQPAG</sequence>
<dbReference type="Proteomes" id="UP000011704">
    <property type="component" value="Unassembled WGS sequence"/>
</dbReference>
<reference evidence="4 5" key="1">
    <citation type="journal article" date="2013" name="Front. Microbiol.">
        <title>The genome of Nitrospina gracilis illuminates the metabolism and evolution of the major marine nitrite oxidizer.</title>
        <authorList>
            <person name="Luecker S."/>
            <person name="Nowka B."/>
            <person name="Rattei T."/>
            <person name="Spieck E."/>
            <person name="and Daims H."/>
        </authorList>
    </citation>
    <scope>NUCLEOTIDE SEQUENCE [LARGE SCALE GENOMIC DNA]</scope>
    <source>
        <strain evidence="4 5">3/211</strain>
    </source>
</reference>
<dbReference type="EMBL" id="CAQJ01000004">
    <property type="protein sequence ID" value="CCQ89324.1"/>
    <property type="molecule type" value="Genomic_DNA"/>
</dbReference>
<keyword evidence="1 4" id="KW-0413">Isomerase</keyword>
<feature type="signal peptide" evidence="2">
    <location>
        <begin position="1"/>
        <end position="26"/>
    </location>
</feature>
<dbReference type="SUPFAM" id="SSF54534">
    <property type="entry name" value="FKBP-like"/>
    <property type="match status" value="1"/>
</dbReference>
<dbReference type="InterPro" id="IPR050245">
    <property type="entry name" value="PrsA_foldase"/>
</dbReference>
<gene>
    <name evidence="4" type="ORF">NITGR_1010039</name>
</gene>
<proteinExistence type="predicted"/>
<evidence type="ECO:0000313" key="5">
    <source>
        <dbReference type="Proteomes" id="UP000011704"/>
    </source>
</evidence>
<dbReference type="STRING" id="1266370.NITGR_1010039"/>
<dbReference type="SUPFAM" id="SSF109998">
    <property type="entry name" value="Triger factor/SurA peptide-binding domain-like"/>
    <property type="match status" value="1"/>
</dbReference>
<evidence type="ECO:0000313" key="4">
    <source>
        <dbReference type="EMBL" id="CCQ89324.1"/>
    </source>
</evidence>
<protein>
    <submittedName>
        <fullName evidence="4">Putative Foldase protein prsA</fullName>
        <ecNumber evidence="4">5.2.1.8</ecNumber>
    </submittedName>
</protein>
<dbReference type="AlphaFoldDB" id="M1Z8H2"/>
<feature type="chain" id="PRO_5007921496" evidence="2">
    <location>
        <begin position="27"/>
        <end position="350"/>
    </location>
</feature>
<dbReference type="Pfam" id="PF13624">
    <property type="entry name" value="SurA_N_3"/>
    <property type="match status" value="1"/>
</dbReference>
<dbReference type="InterPro" id="IPR000297">
    <property type="entry name" value="PPIase_PpiC"/>
</dbReference>
<organism evidence="4 5">
    <name type="scientific">Nitrospina gracilis (strain 3/211)</name>
    <dbReference type="NCBI Taxonomy" id="1266370"/>
    <lineage>
        <taxon>Bacteria</taxon>
        <taxon>Pseudomonadati</taxon>
        <taxon>Nitrospinota/Tectimicrobiota group</taxon>
        <taxon>Nitrospinota</taxon>
        <taxon>Nitrospinia</taxon>
        <taxon>Nitrospinales</taxon>
        <taxon>Nitrospinaceae</taxon>
        <taxon>Nitrospina</taxon>
    </lineage>
</organism>
<comment type="caution">
    <text evidence="4">The sequence shown here is derived from an EMBL/GenBank/DDBJ whole genome shotgun (WGS) entry which is preliminary data.</text>
</comment>
<evidence type="ECO:0000256" key="2">
    <source>
        <dbReference type="SAM" id="SignalP"/>
    </source>
</evidence>
<dbReference type="OrthoDB" id="14196at2"/>
<dbReference type="PANTHER" id="PTHR47245:SF2">
    <property type="entry name" value="PEPTIDYL-PROLYL CIS-TRANS ISOMERASE HP_0175-RELATED"/>
    <property type="match status" value="1"/>
</dbReference>
<dbReference type="EC" id="5.2.1.8" evidence="4"/>